<proteinExistence type="predicted"/>
<dbReference type="SUPFAM" id="SSF56507">
    <property type="entry name" value="Methionine synthase activation domain-like"/>
    <property type="match status" value="1"/>
</dbReference>
<dbReference type="Proteomes" id="UP000768567">
    <property type="component" value="Unassembled WGS sequence"/>
</dbReference>
<reference evidence="1 2" key="1">
    <citation type="submission" date="2020-10" db="EMBL/GenBank/DDBJ databases">
        <title>ChiBAC.</title>
        <authorList>
            <person name="Zenner C."/>
            <person name="Hitch T.C.A."/>
            <person name="Clavel T."/>
        </authorList>
    </citation>
    <scope>NUCLEOTIDE SEQUENCE [LARGE SCALE GENOMIC DNA]</scope>
    <source>
        <strain evidence="1 2">DSM 109015</strain>
    </source>
</reference>
<organism evidence="1 2">
    <name type="scientific">Gemmiger gallinarum</name>
    <dbReference type="NCBI Taxonomy" id="2779354"/>
    <lineage>
        <taxon>Bacteria</taxon>
        <taxon>Bacillati</taxon>
        <taxon>Bacillota</taxon>
        <taxon>Clostridia</taxon>
        <taxon>Eubacteriales</taxon>
        <taxon>Gemmiger</taxon>
    </lineage>
</organism>
<gene>
    <name evidence="1" type="ORF">INF35_01235</name>
</gene>
<keyword evidence="2" id="KW-1185">Reference proteome</keyword>
<dbReference type="EMBL" id="JADCKC010000001">
    <property type="protein sequence ID" value="MBE5036429.1"/>
    <property type="molecule type" value="Genomic_DNA"/>
</dbReference>
<dbReference type="Gene3D" id="3.40.109.40">
    <property type="match status" value="1"/>
</dbReference>
<name>A0ABR9R000_9FIRM</name>
<dbReference type="InterPro" id="IPR037010">
    <property type="entry name" value="VitB12-dep_Met_synth_activ_sf"/>
</dbReference>
<accession>A0ABR9R000</accession>
<sequence length="220" mass="23910">MELVLPKTLDRATTLRYLGAANWTPDENTETLLATAERELRSACTPRGIWRELPADLLWLQDAGTDLSRHLAGCDRVVLMAVTLGSGADALLRRLCLQDIALGAVADAAASVLMEGLCDDLEAQIRTEQQQHGRHMTGRYSPGYGDCPLDRQDELCLALDTVRGIGLCVTKEHLMTPRKSVTAILGTADHPVKGARAGCAHCVLRETCAYRKRGITCETA</sequence>
<protein>
    <submittedName>
        <fullName evidence="1">Methionine synthase</fullName>
    </submittedName>
</protein>
<dbReference type="RefSeq" id="WP_193499768.1">
    <property type="nucleotide sequence ID" value="NZ_JADCKC010000001.1"/>
</dbReference>
<evidence type="ECO:0000313" key="1">
    <source>
        <dbReference type="EMBL" id="MBE5036429.1"/>
    </source>
</evidence>
<evidence type="ECO:0000313" key="2">
    <source>
        <dbReference type="Proteomes" id="UP000768567"/>
    </source>
</evidence>
<comment type="caution">
    <text evidence="1">The sequence shown here is derived from an EMBL/GenBank/DDBJ whole genome shotgun (WGS) entry which is preliminary data.</text>
</comment>